<dbReference type="RefSeq" id="XP_033597521.1">
    <property type="nucleotide sequence ID" value="XM_033745730.1"/>
</dbReference>
<dbReference type="CDD" id="cd00609">
    <property type="entry name" value="AAT_like"/>
    <property type="match status" value="1"/>
</dbReference>
<keyword evidence="5" id="KW-1185">Reference proteome</keyword>
<evidence type="ECO:0000313" key="5">
    <source>
        <dbReference type="Proteomes" id="UP000799437"/>
    </source>
</evidence>
<dbReference type="InterPro" id="IPR015421">
    <property type="entry name" value="PyrdxlP-dep_Trfase_major"/>
</dbReference>
<dbReference type="EMBL" id="ML996578">
    <property type="protein sequence ID" value="KAF2755070.1"/>
    <property type="molecule type" value="Genomic_DNA"/>
</dbReference>
<keyword evidence="4" id="KW-0808">Transferase</keyword>
<dbReference type="Gene3D" id="3.40.640.10">
    <property type="entry name" value="Type I PLP-dependent aspartate aminotransferase-like (Major domain)"/>
    <property type="match status" value="1"/>
</dbReference>
<dbReference type="InterPro" id="IPR015424">
    <property type="entry name" value="PyrdxlP-dep_Trfase"/>
</dbReference>
<dbReference type="PROSITE" id="PS00105">
    <property type="entry name" value="AA_TRANSFER_CLASS_1"/>
    <property type="match status" value="1"/>
</dbReference>
<feature type="domain" description="Aminotransferase class I/classII large" evidence="3">
    <location>
        <begin position="45"/>
        <end position="370"/>
    </location>
</feature>
<name>A0A6A6VZE6_9PEZI</name>
<dbReference type="InterPro" id="IPR015422">
    <property type="entry name" value="PyrdxlP-dep_Trfase_small"/>
</dbReference>
<evidence type="ECO:0000256" key="1">
    <source>
        <dbReference type="ARBA" id="ARBA00007441"/>
    </source>
</evidence>
<dbReference type="AlphaFoldDB" id="A0A6A6VZE6"/>
<dbReference type="PANTHER" id="PTHR43510:SF1">
    <property type="entry name" value="AMINOTRANSFERASE FUNCTION, HYPOTHETICAL (EUROFUNG)"/>
    <property type="match status" value="1"/>
</dbReference>
<organism evidence="4 5">
    <name type="scientific">Pseudovirgaria hyperparasitica</name>
    <dbReference type="NCBI Taxonomy" id="470096"/>
    <lineage>
        <taxon>Eukaryota</taxon>
        <taxon>Fungi</taxon>
        <taxon>Dikarya</taxon>
        <taxon>Ascomycota</taxon>
        <taxon>Pezizomycotina</taxon>
        <taxon>Dothideomycetes</taxon>
        <taxon>Dothideomycetes incertae sedis</taxon>
        <taxon>Acrospermales</taxon>
        <taxon>Acrospermaceae</taxon>
        <taxon>Pseudovirgaria</taxon>
    </lineage>
</organism>
<keyword evidence="2" id="KW-0663">Pyridoxal phosphate</keyword>
<comment type="similarity">
    <text evidence="1">Belongs to the class-I pyridoxal-phosphate-dependent aminotransferase family.</text>
</comment>
<dbReference type="OrthoDB" id="7042322at2759"/>
<dbReference type="Proteomes" id="UP000799437">
    <property type="component" value="Unassembled WGS sequence"/>
</dbReference>
<dbReference type="PANTHER" id="PTHR43510">
    <property type="entry name" value="AMINOTRANSFERASE FUNCTION, HYPOTHETICAL (EUROFUNG)"/>
    <property type="match status" value="1"/>
</dbReference>
<evidence type="ECO:0000259" key="3">
    <source>
        <dbReference type="Pfam" id="PF00155"/>
    </source>
</evidence>
<reference evidence="4" key="1">
    <citation type="journal article" date="2020" name="Stud. Mycol.">
        <title>101 Dothideomycetes genomes: a test case for predicting lifestyles and emergence of pathogens.</title>
        <authorList>
            <person name="Haridas S."/>
            <person name="Albert R."/>
            <person name="Binder M."/>
            <person name="Bloem J."/>
            <person name="Labutti K."/>
            <person name="Salamov A."/>
            <person name="Andreopoulos B."/>
            <person name="Baker S."/>
            <person name="Barry K."/>
            <person name="Bills G."/>
            <person name="Bluhm B."/>
            <person name="Cannon C."/>
            <person name="Castanera R."/>
            <person name="Culley D."/>
            <person name="Daum C."/>
            <person name="Ezra D."/>
            <person name="Gonzalez J."/>
            <person name="Henrissat B."/>
            <person name="Kuo A."/>
            <person name="Liang C."/>
            <person name="Lipzen A."/>
            <person name="Lutzoni F."/>
            <person name="Magnuson J."/>
            <person name="Mondo S."/>
            <person name="Nolan M."/>
            <person name="Ohm R."/>
            <person name="Pangilinan J."/>
            <person name="Park H.-J."/>
            <person name="Ramirez L."/>
            <person name="Alfaro M."/>
            <person name="Sun H."/>
            <person name="Tritt A."/>
            <person name="Yoshinaga Y."/>
            <person name="Zwiers L.-H."/>
            <person name="Turgeon B."/>
            <person name="Goodwin S."/>
            <person name="Spatafora J."/>
            <person name="Crous P."/>
            <person name="Grigoriev I."/>
        </authorList>
    </citation>
    <scope>NUCLEOTIDE SEQUENCE</scope>
    <source>
        <strain evidence="4">CBS 121739</strain>
    </source>
</reference>
<protein>
    <submittedName>
        <fullName evidence="4">PLP-dependent transferase</fullName>
    </submittedName>
</protein>
<dbReference type="Gene3D" id="3.90.1150.10">
    <property type="entry name" value="Aspartate Aminotransferase, domain 1"/>
    <property type="match status" value="1"/>
</dbReference>
<evidence type="ECO:0000313" key="4">
    <source>
        <dbReference type="EMBL" id="KAF2755070.1"/>
    </source>
</evidence>
<proteinExistence type="inferred from homology"/>
<dbReference type="GeneID" id="54486784"/>
<dbReference type="GO" id="GO:0030170">
    <property type="term" value="F:pyridoxal phosphate binding"/>
    <property type="evidence" value="ECO:0007669"/>
    <property type="project" value="InterPro"/>
</dbReference>
<gene>
    <name evidence="4" type="ORF">EJ05DRAFT_488623</name>
</gene>
<dbReference type="SUPFAM" id="SSF53383">
    <property type="entry name" value="PLP-dependent transferases"/>
    <property type="match status" value="1"/>
</dbReference>
<sequence>MVHIEPFVVEEWMDLHQPNAKHDIAETCCASVSMEELQNLCENKSKQVLEMPGKLDYGDIRGSDKLRTNLATLYSSKAGSPVSKDSIIITPGAIAANYLFLVSHVGPGDHVICHYPTYQQLYSVPASLGAEVDLWKSDPDNEWVPDIEQLKLLVKPNTKLIILNNPNNPTGSVLKRSLLDQIIEVASAGDITILSDEVYRPVFHGITPVDSEFPSSMLSLYRKTAVTGSLSKAYSLAGIRVGWIASRDEAIIEKCAAMRHYTTISVSKLDDQVAAFALDRDTVHSLLGRNIQLAKKNLEILDRFILKHDDECSWVKPVAGTTAFVKFCRDGQPVDSAELSKRLMEKSGVLVLPGDVCFGPEFAGYVRIGYVQRTEALQAGLDAMRMFMKREFDDVPLATRAEDQDIKDT</sequence>
<dbReference type="InterPro" id="IPR004839">
    <property type="entry name" value="Aminotransferase_I/II_large"/>
</dbReference>
<accession>A0A6A6VZE6</accession>
<dbReference type="InterPro" id="IPR004838">
    <property type="entry name" value="NHTrfase_class1_PyrdxlP-BS"/>
</dbReference>
<evidence type="ECO:0000256" key="2">
    <source>
        <dbReference type="ARBA" id="ARBA00022898"/>
    </source>
</evidence>
<dbReference type="GO" id="GO:0016740">
    <property type="term" value="F:transferase activity"/>
    <property type="evidence" value="ECO:0007669"/>
    <property type="project" value="UniProtKB-KW"/>
</dbReference>
<dbReference type="Pfam" id="PF00155">
    <property type="entry name" value="Aminotran_1_2"/>
    <property type="match status" value="1"/>
</dbReference>